<proteinExistence type="predicted"/>
<dbReference type="CDD" id="cd00067">
    <property type="entry name" value="GAL4"/>
    <property type="match status" value="1"/>
</dbReference>
<dbReference type="SUPFAM" id="SSF57701">
    <property type="entry name" value="Zn2/Cys6 DNA-binding domain"/>
    <property type="match status" value="1"/>
</dbReference>
<dbReference type="Gene3D" id="4.10.240.10">
    <property type="entry name" value="Zn(2)-C6 fungal-type DNA-binding domain"/>
    <property type="match status" value="1"/>
</dbReference>
<dbReference type="Proteomes" id="UP001218218">
    <property type="component" value="Unassembled WGS sequence"/>
</dbReference>
<evidence type="ECO:0000313" key="1">
    <source>
        <dbReference type="EMBL" id="KAJ7314783.1"/>
    </source>
</evidence>
<protein>
    <recommendedName>
        <fullName evidence="3">Zn(2)-C6 fungal-type domain-containing protein</fullName>
    </recommendedName>
</protein>
<dbReference type="GO" id="GO:0000981">
    <property type="term" value="F:DNA-binding transcription factor activity, RNA polymerase II-specific"/>
    <property type="evidence" value="ECO:0007669"/>
    <property type="project" value="InterPro"/>
</dbReference>
<keyword evidence="2" id="KW-1185">Reference proteome</keyword>
<organism evidence="1 2">
    <name type="scientific">Mycena albidolilacea</name>
    <dbReference type="NCBI Taxonomy" id="1033008"/>
    <lineage>
        <taxon>Eukaryota</taxon>
        <taxon>Fungi</taxon>
        <taxon>Dikarya</taxon>
        <taxon>Basidiomycota</taxon>
        <taxon>Agaricomycotina</taxon>
        <taxon>Agaricomycetes</taxon>
        <taxon>Agaricomycetidae</taxon>
        <taxon>Agaricales</taxon>
        <taxon>Marasmiineae</taxon>
        <taxon>Mycenaceae</taxon>
        <taxon>Mycena</taxon>
    </lineage>
</organism>
<accession>A0AAD6ZBA4</accession>
<sequence>MANSTTTAISSSLFATRRRAYVACTGCRQRKIKVSILVDSDELGLPNSQCEKLSAADYTPCARCTLKGFKCEYFAAGGNHSPPPLSTLSSEIQIPSPERIYDEARWTLRHITPPFAGIDSYVGPIRFFPKGSRRHTISTTNYPYKPKHTSASRMLPGAALKIKQLHPPHSSSAGFRDVLYGQYSVRNSEFAPDEPMLYYSAGPPYLGSENAEHLDNSLEDQNYGETYLPTNQMLFWPVDIKCVFPPGPCICGADLNG</sequence>
<gene>
    <name evidence="1" type="ORF">DFH08DRAFT_821111</name>
</gene>
<comment type="caution">
    <text evidence="1">The sequence shown here is derived from an EMBL/GenBank/DDBJ whole genome shotgun (WGS) entry which is preliminary data.</text>
</comment>
<evidence type="ECO:0000313" key="2">
    <source>
        <dbReference type="Proteomes" id="UP001218218"/>
    </source>
</evidence>
<dbReference type="GO" id="GO:0008270">
    <property type="term" value="F:zinc ion binding"/>
    <property type="evidence" value="ECO:0007669"/>
    <property type="project" value="InterPro"/>
</dbReference>
<dbReference type="AlphaFoldDB" id="A0AAD6ZBA4"/>
<reference evidence="1" key="1">
    <citation type="submission" date="2023-03" db="EMBL/GenBank/DDBJ databases">
        <title>Massive genome expansion in bonnet fungi (Mycena s.s.) driven by repeated elements and novel gene families across ecological guilds.</title>
        <authorList>
            <consortium name="Lawrence Berkeley National Laboratory"/>
            <person name="Harder C.B."/>
            <person name="Miyauchi S."/>
            <person name="Viragh M."/>
            <person name="Kuo A."/>
            <person name="Thoen E."/>
            <person name="Andreopoulos B."/>
            <person name="Lu D."/>
            <person name="Skrede I."/>
            <person name="Drula E."/>
            <person name="Henrissat B."/>
            <person name="Morin E."/>
            <person name="Kohler A."/>
            <person name="Barry K."/>
            <person name="LaButti K."/>
            <person name="Morin E."/>
            <person name="Salamov A."/>
            <person name="Lipzen A."/>
            <person name="Mereny Z."/>
            <person name="Hegedus B."/>
            <person name="Baldrian P."/>
            <person name="Stursova M."/>
            <person name="Weitz H."/>
            <person name="Taylor A."/>
            <person name="Grigoriev I.V."/>
            <person name="Nagy L.G."/>
            <person name="Martin F."/>
            <person name="Kauserud H."/>
        </authorList>
    </citation>
    <scope>NUCLEOTIDE SEQUENCE</scope>
    <source>
        <strain evidence="1">CBHHK002</strain>
    </source>
</reference>
<name>A0AAD6ZBA4_9AGAR</name>
<dbReference type="InterPro" id="IPR036864">
    <property type="entry name" value="Zn2-C6_fun-type_DNA-bd_sf"/>
</dbReference>
<dbReference type="EMBL" id="JARIHO010000065">
    <property type="protein sequence ID" value="KAJ7314783.1"/>
    <property type="molecule type" value="Genomic_DNA"/>
</dbReference>
<dbReference type="InterPro" id="IPR001138">
    <property type="entry name" value="Zn2Cys6_DnaBD"/>
</dbReference>
<evidence type="ECO:0008006" key="3">
    <source>
        <dbReference type="Google" id="ProtNLM"/>
    </source>
</evidence>